<dbReference type="Pfam" id="PF26649">
    <property type="entry name" value="Ajm-1"/>
    <property type="match status" value="1"/>
</dbReference>
<sequence>MATSVTRLENLRCEKNDFCRESECIDRFDCVDSQTTLPHLDGEDKNVDGPGIYTKNYMLMEQVMRDPAEAEELLKHERLFVRCAHCHKTNELSAARMQYISCKHCYTYYCSRRCREWDWERHKERCSFARINTLCKDVIMKVREDAEAQWFMSKIAREGYAARGRGSVNLRLSSAHLAQRYITEGWSGLAHIDLGHLLFYYTVAALIEERKEPSLIALCRKYDPNDKFILSVSIIADIEQCPETPPPEPVRHQSATTAAVAATTPDPPLLTSVDAVPSTTRESAIEKQQQPAFSPSDEFRTAVPTEV</sequence>
<reference evidence="7 8" key="2">
    <citation type="submission" date="2018-11" db="EMBL/GenBank/DDBJ databases">
        <authorList>
            <consortium name="Pathogen Informatics"/>
        </authorList>
    </citation>
    <scope>NUCLEOTIDE SEQUENCE [LARGE SCALE GENOMIC DNA]</scope>
</reference>
<dbReference type="GO" id="GO:0045216">
    <property type="term" value="P:cell-cell junction organization"/>
    <property type="evidence" value="ECO:0007669"/>
    <property type="project" value="InterPro"/>
</dbReference>
<dbReference type="PROSITE" id="PS50865">
    <property type="entry name" value="ZF_MYND_2"/>
    <property type="match status" value="1"/>
</dbReference>
<organism evidence="8 9">
    <name type="scientific">Toxocara canis</name>
    <name type="common">Canine roundworm</name>
    <dbReference type="NCBI Taxonomy" id="6265"/>
    <lineage>
        <taxon>Eukaryota</taxon>
        <taxon>Metazoa</taxon>
        <taxon>Ecdysozoa</taxon>
        <taxon>Nematoda</taxon>
        <taxon>Chromadorea</taxon>
        <taxon>Rhabditida</taxon>
        <taxon>Spirurina</taxon>
        <taxon>Ascaridomorpha</taxon>
        <taxon>Ascaridoidea</taxon>
        <taxon>Toxocaridae</taxon>
        <taxon>Toxocara</taxon>
    </lineage>
</organism>
<feature type="domain" description="MYND-type" evidence="6">
    <location>
        <begin position="83"/>
        <end position="126"/>
    </location>
</feature>
<dbReference type="WBParaSite" id="TCNE_0001191401-mRNA-1">
    <property type="protein sequence ID" value="TCNE_0001191401-mRNA-1"/>
    <property type="gene ID" value="TCNE_0001191401"/>
</dbReference>
<evidence type="ECO:0000313" key="9">
    <source>
        <dbReference type="WBParaSite" id="TCNE_0001191401-mRNA-1"/>
    </source>
</evidence>
<dbReference type="Proteomes" id="UP000050794">
    <property type="component" value="Unassembled WGS sequence"/>
</dbReference>
<dbReference type="PANTHER" id="PTHR21517:SF3">
    <property type="entry name" value="APICAL JUNCTION COMPONENT 1 HOMOLOG"/>
    <property type="match status" value="1"/>
</dbReference>
<dbReference type="AlphaFoldDB" id="A0A183UTU4"/>
<evidence type="ECO:0000256" key="3">
    <source>
        <dbReference type="ARBA" id="ARBA00022833"/>
    </source>
</evidence>
<reference evidence="9" key="1">
    <citation type="submission" date="2016-06" db="UniProtKB">
        <authorList>
            <consortium name="WormBaseParasite"/>
        </authorList>
    </citation>
    <scope>IDENTIFICATION</scope>
</reference>
<evidence type="ECO:0000256" key="4">
    <source>
        <dbReference type="PROSITE-ProRule" id="PRU00134"/>
    </source>
</evidence>
<keyword evidence="3" id="KW-0862">Zinc</keyword>
<dbReference type="Gene3D" id="6.10.140.2220">
    <property type="match status" value="1"/>
</dbReference>
<dbReference type="GO" id="GO:0043296">
    <property type="term" value="C:apical junction complex"/>
    <property type="evidence" value="ECO:0007669"/>
    <property type="project" value="TreeGrafter"/>
</dbReference>
<evidence type="ECO:0000256" key="2">
    <source>
        <dbReference type="ARBA" id="ARBA00022771"/>
    </source>
</evidence>
<dbReference type="InterPro" id="IPR002893">
    <property type="entry name" value="Znf_MYND"/>
</dbReference>
<evidence type="ECO:0000256" key="1">
    <source>
        <dbReference type="ARBA" id="ARBA00022723"/>
    </source>
</evidence>
<dbReference type="GO" id="GO:0005886">
    <property type="term" value="C:plasma membrane"/>
    <property type="evidence" value="ECO:0007669"/>
    <property type="project" value="TreeGrafter"/>
</dbReference>
<protein>
    <submittedName>
        <fullName evidence="9">MYND-type domain-containing protein</fullName>
    </submittedName>
</protein>
<evidence type="ECO:0000313" key="8">
    <source>
        <dbReference type="Proteomes" id="UP000050794"/>
    </source>
</evidence>
<evidence type="ECO:0000313" key="7">
    <source>
        <dbReference type="EMBL" id="VDM43235.1"/>
    </source>
</evidence>
<dbReference type="GO" id="GO:0008270">
    <property type="term" value="F:zinc ion binding"/>
    <property type="evidence" value="ECO:0007669"/>
    <property type="project" value="UniProtKB-KW"/>
</dbReference>
<name>A0A183UTU4_TOXCA</name>
<dbReference type="SUPFAM" id="SSF144232">
    <property type="entry name" value="HIT/MYND zinc finger-like"/>
    <property type="match status" value="1"/>
</dbReference>
<feature type="compositionally biased region" description="Low complexity" evidence="5">
    <location>
        <begin position="255"/>
        <end position="264"/>
    </location>
</feature>
<dbReference type="EMBL" id="UYWY01021040">
    <property type="protein sequence ID" value="VDM43235.1"/>
    <property type="molecule type" value="Genomic_DNA"/>
</dbReference>
<evidence type="ECO:0000259" key="6">
    <source>
        <dbReference type="PROSITE" id="PS50865"/>
    </source>
</evidence>
<proteinExistence type="predicted"/>
<feature type="region of interest" description="Disordered" evidence="5">
    <location>
        <begin position="242"/>
        <end position="307"/>
    </location>
</feature>
<dbReference type="InterPro" id="IPR038825">
    <property type="entry name" value="Apical_junction"/>
</dbReference>
<evidence type="ECO:0000256" key="5">
    <source>
        <dbReference type="SAM" id="MobiDB-lite"/>
    </source>
</evidence>
<gene>
    <name evidence="7" type="ORF">TCNE_LOCUS11914</name>
</gene>
<keyword evidence="1" id="KW-0479">Metal-binding</keyword>
<keyword evidence="8" id="KW-1185">Reference proteome</keyword>
<dbReference type="PANTHER" id="PTHR21517">
    <property type="entry name" value="APICAL JUNCTION COMPONENT 1 HOMOLOG"/>
    <property type="match status" value="1"/>
</dbReference>
<feature type="compositionally biased region" description="Polar residues" evidence="5">
    <location>
        <begin position="277"/>
        <end position="293"/>
    </location>
</feature>
<dbReference type="InterPro" id="IPR058586">
    <property type="entry name" value="Ajm-1"/>
</dbReference>
<accession>A0A183UTU4</accession>
<keyword evidence="2 4" id="KW-0863">Zinc-finger</keyword>